<dbReference type="InterPro" id="IPR001911">
    <property type="entry name" value="Ribosomal_bS21"/>
</dbReference>
<keyword evidence="2" id="KW-0689">Ribosomal protein</keyword>
<gene>
    <name evidence="6" type="ORF">A3C12_02915</name>
</gene>
<comment type="caution">
    <text evidence="6">The sequence shown here is derived from an EMBL/GenBank/DDBJ whole genome shotgun (WGS) entry which is preliminary data.</text>
</comment>
<dbReference type="Pfam" id="PF01165">
    <property type="entry name" value="Ribosomal_S21"/>
    <property type="match status" value="1"/>
</dbReference>
<evidence type="ECO:0000256" key="4">
    <source>
        <dbReference type="ARBA" id="ARBA00035135"/>
    </source>
</evidence>
<dbReference type="GO" id="GO:1990904">
    <property type="term" value="C:ribonucleoprotein complex"/>
    <property type="evidence" value="ECO:0007669"/>
    <property type="project" value="UniProtKB-KW"/>
</dbReference>
<comment type="similarity">
    <text evidence="1">Belongs to the bacterial ribosomal protein bS21 family.</text>
</comment>
<keyword evidence="3" id="KW-0687">Ribonucleoprotein</keyword>
<feature type="compositionally biased region" description="Basic residues" evidence="5">
    <location>
        <begin position="39"/>
        <end position="51"/>
    </location>
</feature>
<evidence type="ECO:0000313" key="7">
    <source>
        <dbReference type="Proteomes" id="UP000178710"/>
    </source>
</evidence>
<dbReference type="GO" id="GO:0003735">
    <property type="term" value="F:structural constituent of ribosome"/>
    <property type="evidence" value="ECO:0007669"/>
    <property type="project" value="InterPro"/>
</dbReference>
<proteinExistence type="inferred from homology"/>
<name>A0A1G2KS55_9BACT</name>
<dbReference type="Gene3D" id="1.20.5.1150">
    <property type="entry name" value="Ribosomal protein S8"/>
    <property type="match status" value="1"/>
</dbReference>
<dbReference type="GO" id="GO:0005840">
    <property type="term" value="C:ribosome"/>
    <property type="evidence" value="ECO:0007669"/>
    <property type="project" value="UniProtKB-KW"/>
</dbReference>
<sequence>MIEVRRKEKESFGAMLRRFTRRVQTSGLLREARKTRFYTKPATKNRKHVSALRRIEVRREKLRDEKLGKRKEEKKGKGPRRG</sequence>
<evidence type="ECO:0000256" key="3">
    <source>
        <dbReference type="ARBA" id="ARBA00023274"/>
    </source>
</evidence>
<evidence type="ECO:0000256" key="1">
    <source>
        <dbReference type="ARBA" id="ARBA00006640"/>
    </source>
</evidence>
<protein>
    <recommendedName>
        <fullName evidence="4">Small ribosomal subunit protein bS21</fullName>
    </recommendedName>
</protein>
<feature type="region of interest" description="Disordered" evidence="5">
    <location>
        <begin position="39"/>
        <end position="82"/>
    </location>
</feature>
<evidence type="ECO:0000313" key="6">
    <source>
        <dbReference type="EMBL" id="OHA01412.1"/>
    </source>
</evidence>
<accession>A0A1G2KS55</accession>
<dbReference type="AlphaFoldDB" id="A0A1G2KS55"/>
<dbReference type="EMBL" id="MHQK01000027">
    <property type="protein sequence ID" value="OHA01412.1"/>
    <property type="molecule type" value="Genomic_DNA"/>
</dbReference>
<reference evidence="6 7" key="1">
    <citation type="journal article" date="2016" name="Nat. Commun.">
        <title>Thousands of microbial genomes shed light on interconnected biogeochemical processes in an aquifer system.</title>
        <authorList>
            <person name="Anantharaman K."/>
            <person name="Brown C.T."/>
            <person name="Hug L.A."/>
            <person name="Sharon I."/>
            <person name="Castelle C.J."/>
            <person name="Probst A.J."/>
            <person name="Thomas B.C."/>
            <person name="Singh A."/>
            <person name="Wilkins M.J."/>
            <person name="Karaoz U."/>
            <person name="Brodie E.L."/>
            <person name="Williams K.H."/>
            <person name="Hubbard S.S."/>
            <person name="Banfield J.F."/>
        </authorList>
    </citation>
    <scope>NUCLEOTIDE SEQUENCE [LARGE SCALE GENOMIC DNA]</scope>
</reference>
<dbReference type="GO" id="GO:0006412">
    <property type="term" value="P:translation"/>
    <property type="evidence" value="ECO:0007669"/>
    <property type="project" value="InterPro"/>
</dbReference>
<dbReference type="InterPro" id="IPR038380">
    <property type="entry name" value="Ribosomal_bS21_sf"/>
</dbReference>
<dbReference type="Proteomes" id="UP000178710">
    <property type="component" value="Unassembled WGS sequence"/>
</dbReference>
<organism evidence="6 7">
    <name type="scientific">Candidatus Sungbacteria bacterium RIFCSPHIGHO2_02_FULL_49_20</name>
    <dbReference type="NCBI Taxonomy" id="1802272"/>
    <lineage>
        <taxon>Bacteria</taxon>
        <taxon>Candidatus Sungiibacteriota</taxon>
    </lineage>
</organism>
<feature type="compositionally biased region" description="Basic and acidic residues" evidence="5">
    <location>
        <begin position="53"/>
        <end position="76"/>
    </location>
</feature>
<evidence type="ECO:0000256" key="2">
    <source>
        <dbReference type="ARBA" id="ARBA00022980"/>
    </source>
</evidence>
<evidence type="ECO:0000256" key="5">
    <source>
        <dbReference type="SAM" id="MobiDB-lite"/>
    </source>
</evidence>